<dbReference type="Ensembl" id="ENSSLUT00000030300.1">
    <property type="protein sequence ID" value="ENSSLUP00000029362.1"/>
    <property type="gene ID" value="ENSSLUG00000013076.1"/>
</dbReference>
<keyword evidence="14" id="KW-1278">Translocase</keyword>
<dbReference type="FunFam" id="3.40.50.1000:FF:000007">
    <property type="entry name" value="Calcium-transporting ATPase"/>
    <property type="match status" value="1"/>
</dbReference>
<dbReference type="Pfam" id="PF12424">
    <property type="entry name" value="ATP_Ca_trans_C"/>
    <property type="match status" value="1"/>
</dbReference>
<dbReference type="SFLD" id="SFLDG00002">
    <property type="entry name" value="C1.7:_P-type_atpase_like"/>
    <property type="match status" value="1"/>
</dbReference>
<keyword evidence="22" id="KW-1185">Reference proteome</keyword>
<dbReference type="AlphaFoldDB" id="A0A8C9YYX8"/>
<dbReference type="PROSITE" id="PS00154">
    <property type="entry name" value="ATPASE_E1_E2"/>
    <property type="match status" value="1"/>
</dbReference>
<dbReference type="FunFam" id="1.20.1110.10:FF:000008">
    <property type="entry name" value="Calcium-transporting ATPase"/>
    <property type="match status" value="1"/>
</dbReference>
<dbReference type="SFLD" id="SFLDF00027">
    <property type="entry name" value="p-type_atpase"/>
    <property type="match status" value="1"/>
</dbReference>
<protein>
    <recommendedName>
        <fullName evidence="18">Calcium-transporting ATPase</fullName>
        <ecNumber evidence="18">7.2.2.10</ecNumber>
    </recommendedName>
</protein>
<keyword evidence="13" id="KW-0112">Calmodulin-binding</keyword>
<dbReference type="Gene3D" id="3.40.1110.10">
    <property type="entry name" value="Calcium-transporting ATPase, cytoplasmic domain N"/>
    <property type="match status" value="1"/>
</dbReference>
<evidence type="ECO:0000256" key="12">
    <source>
        <dbReference type="ARBA" id="ARBA00022842"/>
    </source>
</evidence>
<dbReference type="PANTHER" id="PTHR24093">
    <property type="entry name" value="CATION TRANSPORTING ATPASE"/>
    <property type="match status" value="1"/>
</dbReference>
<keyword evidence="7 18" id="KW-0812">Transmembrane</keyword>
<dbReference type="FunFam" id="2.70.150.10:FF:000001">
    <property type="entry name" value="Calcium-transporting ATPase"/>
    <property type="match status" value="1"/>
</dbReference>
<evidence type="ECO:0000313" key="21">
    <source>
        <dbReference type="Ensembl" id="ENSSLUP00000029362.1"/>
    </source>
</evidence>
<dbReference type="SMART" id="SM00831">
    <property type="entry name" value="Cation_ATPase_N"/>
    <property type="match status" value="1"/>
</dbReference>
<dbReference type="InterPro" id="IPR036412">
    <property type="entry name" value="HAD-like_sf"/>
</dbReference>
<evidence type="ECO:0000256" key="1">
    <source>
        <dbReference type="ARBA" id="ARBA00004651"/>
    </source>
</evidence>
<dbReference type="Proteomes" id="UP000694568">
    <property type="component" value="Unplaced"/>
</dbReference>
<feature type="coiled-coil region" evidence="19">
    <location>
        <begin position="1088"/>
        <end position="1115"/>
    </location>
</feature>
<evidence type="ECO:0000256" key="13">
    <source>
        <dbReference type="ARBA" id="ARBA00022860"/>
    </source>
</evidence>
<dbReference type="NCBIfam" id="TIGR01494">
    <property type="entry name" value="ATPase_P-type"/>
    <property type="match status" value="3"/>
</dbReference>
<dbReference type="InterPro" id="IPR004014">
    <property type="entry name" value="ATPase_P-typ_cation-transptr_N"/>
</dbReference>
<dbReference type="InterPro" id="IPR023298">
    <property type="entry name" value="ATPase_P-typ_TM_dom_sf"/>
</dbReference>
<evidence type="ECO:0000256" key="17">
    <source>
        <dbReference type="ARBA" id="ARBA00023136"/>
    </source>
</evidence>
<dbReference type="EC" id="7.2.2.10" evidence="18"/>
<evidence type="ECO:0000256" key="10">
    <source>
        <dbReference type="ARBA" id="ARBA00022837"/>
    </source>
</evidence>
<feature type="domain" description="Cation-transporting P-type ATPase N-terminal" evidence="20">
    <location>
        <begin position="57"/>
        <end position="133"/>
    </location>
</feature>
<dbReference type="InterPro" id="IPR059000">
    <property type="entry name" value="ATPase_P-type_domA"/>
</dbReference>
<dbReference type="InterPro" id="IPR023299">
    <property type="entry name" value="ATPase_P-typ_cyto_dom_N"/>
</dbReference>
<dbReference type="Pfam" id="PF13246">
    <property type="entry name" value="Cation_ATPase"/>
    <property type="match status" value="1"/>
</dbReference>
<dbReference type="GO" id="GO:0030165">
    <property type="term" value="F:PDZ domain binding"/>
    <property type="evidence" value="ECO:0007669"/>
    <property type="project" value="TreeGrafter"/>
</dbReference>
<keyword evidence="17 18" id="KW-0472">Membrane</keyword>
<feature type="transmembrane region" description="Helical" evidence="18">
    <location>
        <begin position="1017"/>
        <end position="1037"/>
    </location>
</feature>
<comment type="similarity">
    <text evidence="2 18">Belongs to the cation transport ATPase (P-type) (TC 3.A.3) family. Type IIB subfamily.</text>
</comment>
<accession>A0A8C9YYX8</accession>
<keyword evidence="5" id="KW-0597">Phosphoprotein</keyword>
<evidence type="ECO:0000256" key="3">
    <source>
        <dbReference type="ARBA" id="ARBA00022448"/>
    </source>
</evidence>
<dbReference type="Pfam" id="PF00689">
    <property type="entry name" value="Cation_ATPase_C"/>
    <property type="match status" value="1"/>
</dbReference>
<evidence type="ECO:0000256" key="15">
    <source>
        <dbReference type="ARBA" id="ARBA00022989"/>
    </source>
</evidence>
<evidence type="ECO:0000256" key="8">
    <source>
        <dbReference type="ARBA" id="ARBA00022723"/>
    </source>
</evidence>
<comment type="subcellular location">
    <subcellularLocation>
        <location evidence="1">Cell membrane</location>
        <topology evidence="1">Multi-pass membrane protein</topology>
    </subcellularLocation>
    <subcellularLocation>
        <location evidence="18">Membrane</location>
        <topology evidence="18">Multi-pass membrane protein</topology>
    </subcellularLocation>
</comment>
<dbReference type="InterPro" id="IPR044492">
    <property type="entry name" value="P_typ_ATPase_HD_dom"/>
</dbReference>
<dbReference type="GO" id="GO:0016887">
    <property type="term" value="F:ATP hydrolysis activity"/>
    <property type="evidence" value="ECO:0007669"/>
    <property type="project" value="InterPro"/>
</dbReference>
<reference evidence="21" key="2">
    <citation type="submission" date="2025-09" db="UniProtKB">
        <authorList>
            <consortium name="Ensembl"/>
        </authorList>
    </citation>
    <scope>IDENTIFICATION</scope>
</reference>
<keyword evidence="11 18" id="KW-0067">ATP-binding</keyword>
<evidence type="ECO:0000256" key="18">
    <source>
        <dbReference type="RuleBase" id="RU361146"/>
    </source>
</evidence>
<dbReference type="SUPFAM" id="SSF81665">
    <property type="entry name" value="Calcium ATPase, transmembrane domain M"/>
    <property type="match status" value="1"/>
</dbReference>
<dbReference type="PRINTS" id="PR00119">
    <property type="entry name" value="CATATPASE"/>
</dbReference>
<organism evidence="21 22">
    <name type="scientific">Sander lucioperca</name>
    <name type="common">Pike-perch</name>
    <name type="synonym">Perca lucioperca</name>
    <dbReference type="NCBI Taxonomy" id="283035"/>
    <lineage>
        <taxon>Eukaryota</taxon>
        <taxon>Metazoa</taxon>
        <taxon>Chordata</taxon>
        <taxon>Craniata</taxon>
        <taxon>Vertebrata</taxon>
        <taxon>Euteleostomi</taxon>
        <taxon>Actinopterygii</taxon>
        <taxon>Neopterygii</taxon>
        <taxon>Teleostei</taxon>
        <taxon>Neoteleostei</taxon>
        <taxon>Acanthomorphata</taxon>
        <taxon>Eupercaria</taxon>
        <taxon>Perciformes</taxon>
        <taxon>Percoidei</taxon>
        <taxon>Percidae</taxon>
        <taxon>Luciopercinae</taxon>
        <taxon>Sander</taxon>
    </lineage>
</organism>
<evidence type="ECO:0000256" key="4">
    <source>
        <dbReference type="ARBA" id="ARBA00022475"/>
    </source>
</evidence>
<feature type="transmembrane region" description="Helical" evidence="18">
    <location>
        <begin position="1049"/>
        <end position="1070"/>
    </location>
</feature>
<keyword evidence="19" id="KW-0175">Coiled coil</keyword>
<dbReference type="InterPro" id="IPR006068">
    <property type="entry name" value="ATPase_P-typ_cation-transptr_C"/>
</dbReference>
<dbReference type="InterPro" id="IPR018303">
    <property type="entry name" value="ATPase_P-typ_P_site"/>
</dbReference>
<dbReference type="InterPro" id="IPR006408">
    <property type="entry name" value="P-type_ATPase_IIB"/>
</dbReference>
<dbReference type="GO" id="GO:0098978">
    <property type="term" value="C:glutamatergic synapse"/>
    <property type="evidence" value="ECO:0007669"/>
    <property type="project" value="UniProtKB-ARBA"/>
</dbReference>
<keyword evidence="16 18" id="KW-0406">Ion transport</keyword>
<feature type="transmembrane region" description="Helical" evidence="18">
    <location>
        <begin position="388"/>
        <end position="409"/>
    </location>
</feature>
<evidence type="ECO:0000256" key="19">
    <source>
        <dbReference type="SAM" id="Coils"/>
    </source>
</evidence>
<gene>
    <name evidence="21" type="primary">atp2b3b</name>
</gene>
<dbReference type="GO" id="GO:0005516">
    <property type="term" value="F:calmodulin binding"/>
    <property type="evidence" value="ECO:0007669"/>
    <property type="project" value="UniProtKB-KW"/>
</dbReference>
<dbReference type="Gene3D" id="1.20.1110.10">
    <property type="entry name" value="Calcium-transporting ATPase, transmembrane domain"/>
    <property type="match status" value="3"/>
</dbReference>
<proteinExistence type="inferred from homology"/>
<dbReference type="Gene3D" id="2.70.150.10">
    <property type="entry name" value="Calcium-transporting ATPase, cytoplasmic transduction domain A"/>
    <property type="match status" value="1"/>
</dbReference>
<dbReference type="FunFam" id="1.20.1110.10:FF:000002">
    <property type="entry name" value="Calcium-transporting ATPase"/>
    <property type="match status" value="1"/>
</dbReference>
<dbReference type="FunFam" id="3.40.1110.10:FF:000032">
    <property type="entry name" value="Calcium-transporting ATPase"/>
    <property type="match status" value="1"/>
</dbReference>
<evidence type="ECO:0000256" key="16">
    <source>
        <dbReference type="ARBA" id="ARBA00023065"/>
    </source>
</evidence>
<dbReference type="FunFam" id="1.20.1110.10:FF:000001">
    <property type="entry name" value="Calcium-transporting ATPase"/>
    <property type="match status" value="1"/>
</dbReference>
<feature type="transmembrane region" description="Helical" evidence="18">
    <location>
        <begin position="941"/>
        <end position="959"/>
    </location>
</feature>
<keyword evidence="3 18" id="KW-0813">Transport</keyword>
<comment type="catalytic activity">
    <reaction evidence="18">
        <text>Ca(2+)(in) + ATP + H2O = Ca(2+)(out) + ADP + phosphate + H(+)</text>
        <dbReference type="Rhea" id="RHEA:18105"/>
        <dbReference type="ChEBI" id="CHEBI:15377"/>
        <dbReference type="ChEBI" id="CHEBI:15378"/>
        <dbReference type="ChEBI" id="CHEBI:29108"/>
        <dbReference type="ChEBI" id="CHEBI:30616"/>
        <dbReference type="ChEBI" id="CHEBI:43474"/>
        <dbReference type="ChEBI" id="CHEBI:456216"/>
        <dbReference type="EC" id="7.2.2.10"/>
    </reaction>
</comment>
<dbReference type="InterPro" id="IPR001757">
    <property type="entry name" value="P_typ_ATPase"/>
</dbReference>
<feature type="transmembrane region" description="Helical" evidence="18">
    <location>
        <begin position="979"/>
        <end position="997"/>
    </location>
</feature>
<evidence type="ECO:0000256" key="14">
    <source>
        <dbReference type="ARBA" id="ARBA00022967"/>
    </source>
</evidence>
<dbReference type="InterPro" id="IPR022141">
    <property type="entry name" value="ATP_Ca_trans_C"/>
</dbReference>
<evidence type="ECO:0000313" key="22">
    <source>
        <dbReference type="Proteomes" id="UP000694568"/>
    </source>
</evidence>
<evidence type="ECO:0000256" key="7">
    <source>
        <dbReference type="ARBA" id="ARBA00022692"/>
    </source>
</evidence>
<dbReference type="GO" id="GO:0046872">
    <property type="term" value="F:metal ion binding"/>
    <property type="evidence" value="ECO:0007669"/>
    <property type="project" value="UniProtKB-KW"/>
</dbReference>
<evidence type="ECO:0000256" key="11">
    <source>
        <dbReference type="ARBA" id="ARBA00022840"/>
    </source>
</evidence>
<dbReference type="CDD" id="cd02081">
    <property type="entry name" value="P-type_ATPase_Ca_PMCA-like"/>
    <property type="match status" value="1"/>
</dbReference>
<dbReference type="GeneTree" id="ENSGT00940000165254"/>
<dbReference type="GO" id="GO:0005388">
    <property type="term" value="F:P-type calcium transporter activity"/>
    <property type="evidence" value="ECO:0007669"/>
    <property type="project" value="UniProtKB-EC"/>
</dbReference>
<dbReference type="Pfam" id="PF00690">
    <property type="entry name" value="Cation_ATPase_N"/>
    <property type="match status" value="1"/>
</dbReference>
<keyword evidence="12" id="KW-0460">Magnesium</keyword>
<dbReference type="NCBIfam" id="TIGR01517">
    <property type="entry name" value="ATPase-IIB_Ca"/>
    <property type="match status" value="1"/>
</dbReference>
<dbReference type="GO" id="GO:0005886">
    <property type="term" value="C:plasma membrane"/>
    <property type="evidence" value="ECO:0007669"/>
    <property type="project" value="UniProtKB-SubCell"/>
</dbReference>
<dbReference type="Pfam" id="PF00122">
    <property type="entry name" value="E1-E2_ATPase"/>
    <property type="match status" value="1"/>
</dbReference>
<keyword evidence="10 18" id="KW-0106">Calcium</keyword>
<evidence type="ECO:0000256" key="2">
    <source>
        <dbReference type="ARBA" id="ARBA00006124"/>
    </source>
</evidence>
<feature type="transmembrane region" description="Helical" evidence="18">
    <location>
        <begin position="429"/>
        <end position="455"/>
    </location>
</feature>
<comment type="function">
    <text evidence="18">Catalyzes the hydrolysis of ATP coupled with the transport of calcium.</text>
</comment>
<sequence length="1207" mass="131848">MGEMANSAVEFYPKGTRGVGGAGRADGSHAGGDFGVTVAELSELMELRGADAIQKIQESYGDADGLCQRLQTSKSDGLSGDPADLERRGQIFGQNFIPPKKAKTFLELVWEALQDVTLIILEAAAIISLGLSFYQPPGGDTEGEAGARGEDEGEGDTGWIEGAAILLSVVCVVLVTAFNDWSKEKQFRGLQSRIEQEQRVTVVRKGNVIQIPVADMVVGDVAQIKYGDLLPADGILVQGNDLKLDESSLTGESDHVRKSVEKDPMLLSGTHVMEGSGKMLVTAVGVNSQTGIIFTLLGAGELEEEGKDKKGKYSAEESVYDYMIFVCVCVSAKKQDGGVAMEMQPLKSAEGGEVEDREKKKTSVPKKEKSVLQGKLTKLAVQIGKAGLVMSAITVIILVLYFVINTFVVEGHTWLTECTPVYIQYFVKFFIIGVTVLVVAVPEGLPLAVTISLAYSVKKMMKDNNLVRHLDACETMGNATAICSDKTGTLTTNRMTVVQSHIGDVHHRAVPDPGQINPRTLDLLVNAISINSAYTSKILPPDVEGGLAKQVGNKTECGLLGFVLDLQQDYAPVREQIPEEKLYKVYTFNSVRKSMCTVIKLPDGSFRLYSKGASEIMLKKCSFILDANGEARTFRPRDRDEMVKQVIEPMACEGLRTICIAYRDLPGNPEPDWENEADIMTELTCITVVGIEDPVRPEVPDAIRKCQRAGITVRMVTGDNINTARAIAAKCGIIHPGDDFICLEGKDFNRRIRNEKGEIEQERIDKIWPKLRVLARSSPTDKHTLVKGIIDSTVLEQRQVVAVTGDGTNDGPALKKADVGFAMGIAGTDVAKEASDIILTDDNFSSIVKAVMWGRNVYDSISKFLQFQLTVNVVAVIVAFTGACITQDSPLKAVQMLWVNLIMDTFASLALATEPPTEDLLLRKPYGRNNPLISLTMMKNILGHGVYQLIIIFTLLFIGERIFNIDSGRNAPLHSPPSEHYTIIFNTFVLMQLFNEINARKIHGERNVFDGIFANPIFCAIVLGTFAVQIVIVQWGGTPFSCAPLNVEQWLWCLFVGVGELLWGQVIATVPTARLPCLKEAGMGHEPGEEEGEEMAEDEEEIDCAERELRRGQILWFRGLNRIQTQMEVVSTFKRSGSFQGAVRRRSSVLSQLHDVNTISTPSHVALSTATANTMLVGAGGGLLFSLCLRCPGRNGAAFFIKKESDF</sequence>
<dbReference type="SUPFAM" id="SSF81653">
    <property type="entry name" value="Calcium ATPase, transduction domain A"/>
    <property type="match status" value="1"/>
</dbReference>
<dbReference type="SFLD" id="SFLDS00003">
    <property type="entry name" value="Haloacid_Dehalogenase"/>
    <property type="match status" value="1"/>
</dbReference>
<keyword evidence="15 18" id="KW-1133">Transmembrane helix</keyword>
<keyword evidence="6 18" id="KW-0109">Calcium transport</keyword>
<keyword evidence="8" id="KW-0479">Metal-binding</keyword>
<dbReference type="SUPFAM" id="SSF81660">
    <property type="entry name" value="Metal cation-transporting ATPase, ATP-binding domain N"/>
    <property type="match status" value="1"/>
</dbReference>
<dbReference type="InterPro" id="IPR023214">
    <property type="entry name" value="HAD_sf"/>
</dbReference>
<dbReference type="PANTHER" id="PTHR24093:SF284">
    <property type="entry name" value="PLASMA MEMBRANE CALCIUM-TRANSPORTING ATPASE 3"/>
    <property type="match status" value="1"/>
</dbReference>
<keyword evidence="9 18" id="KW-0547">Nucleotide-binding</keyword>
<dbReference type="Pfam" id="PF08282">
    <property type="entry name" value="Hydrolase_3"/>
    <property type="match status" value="1"/>
</dbReference>
<comment type="caution">
    <text evidence="18">Lacks conserved residue(s) required for the propagation of feature annotation.</text>
</comment>
<evidence type="ECO:0000256" key="6">
    <source>
        <dbReference type="ARBA" id="ARBA00022568"/>
    </source>
</evidence>
<keyword evidence="4" id="KW-1003">Cell membrane</keyword>
<name>A0A8C9YYX8_SANLU</name>
<dbReference type="Gene3D" id="3.40.50.1000">
    <property type="entry name" value="HAD superfamily/HAD-like"/>
    <property type="match status" value="1"/>
</dbReference>
<dbReference type="GO" id="GO:0005524">
    <property type="term" value="F:ATP binding"/>
    <property type="evidence" value="ECO:0007669"/>
    <property type="project" value="UniProtKB-KW"/>
</dbReference>
<dbReference type="SUPFAM" id="SSF56784">
    <property type="entry name" value="HAD-like"/>
    <property type="match status" value="1"/>
</dbReference>
<reference evidence="21" key="1">
    <citation type="submission" date="2025-08" db="UniProtKB">
        <authorList>
            <consortium name="Ensembl"/>
        </authorList>
    </citation>
    <scope>IDENTIFICATION</scope>
</reference>
<dbReference type="GO" id="GO:0051480">
    <property type="term" value="P:regulation of cytosolic calcium ion concentration"/>
    <property type="evidence" value="ECO:0007669"/>
    <property type="project" value="TreeGrafter"/>
</dbReference>
<evidence type="ECO:0000256" key="9">
    <source>
        <dbReference type="ARBA" id="ARBA00022741"/>
    </source>
</evidence>
<evidence type="ECO:0000259" key="20">
    <source>
        <dbReference type="SMART" id="SM00831"/>
    </source>
</evidence>
<dbReference type="InterPro" id="IPR008250">
    <property type="entry name" value="ATPase_P-typ_transduc_dom_A_sf"/>
</dbReference>
<evidence type="ECO:0000256" key="5">
    <source>
        <dbReference type="ARBA" id="ARBA00022553"/>
    </source>
</evidence>